<protein>
    <submittedName>
        <fullName evidence="1">Uncharacterized protein</fullName>
    </submittedName>
</protein>
<dbReference type="InParanoid" id="A0A080WUZ5"/>
<proteinExistence type="predicted"/>
<dbReference type="Proteomes" id="UP000008864">
    <property type="component" value="Unassembled WGS sequence"/>
</dbReference>
<dbReference type="AlphaFoldDB" id="A0A080WUZ5"/>
<accession>A0A080WUZ5</accession>
<dbReference type="RefSeq" id="XP_047606588.1">
    <property type="nucleotide sequence ID" value="XM_047751257.1"/>
</dbReference>
<evidence type="ECO:0000313" key="2">
    <source>
        <dbReference type="Proteomes" id="UP000008864"/>
    </source>
</evidence>
<dbReference type="HOGENOM" id="CLU_2293716_0_0_1"/>
<organism evidence="1 2">
    <name type="scientific">Trichophyton rubrum (strain ATCC MYA-4607 / CBS 118892)</name>
    <name type="common">Athlete's foot fungus</name>
    <dbReference type="NCBI Taxonomy" id="559305"/>
    <lineage>
        <taxon>Eukaryota</taxon>
        <taxon>Fungi</taxon>
        <taxon>Dikarya</taxon>
        <taxon>Ascomycota</taxon>
        <taxon>Pezizomycotina</taxon>
        <taxon>Eurotiomycetes</taxon>
        <taxon>Eurotiomycetidae</taxon>
        <taxon>Onygenales</taxon>
        <taxon>Arthrodermataceae</taxon>
        <taxon>Trichophyton</taxon>
    </lineage>
</organism>
<dbReference type="GeneID" id="71777513"/>
<sequence>MSMKRNGPKAIPVIHKHRAPNIFTCIQQQLVNARVQTLSEPHIPINYLTWCYLELFGGLLPEASLGKCSKRLRGTARYILQTFSSQLVYTLPSLDPVKAFK</sequence>
<keyword evidence="2" id="KW-1185">Reference proteome</keyword>
<dbReference type="EMBL" id="GG700652">
    <property type="protein sequence ID" value="KFL61943.1"/>
    <property type="molecule type" value="Genomic_DNA"/>
</dbReference>
<evidence type="ECO:0000313" key="1">
    <source>
        <dbReference type="EMBL" id="KFL61943.1"/>
    </source>
</evidence>
<dbReference type="VEuPathDB" id="FungiDB:TERG_12276"/>
<name>A0A080WUZ5_TRIRC</name>
<gene>
    <name evidence="1" type="ORF">TERG_12276</name>
</gene>
<reference evidence="2" key="1">
    <citation type="journal article" date="2012" name="MBio">
        <title>Comparative genome analysis of Trichophyton rubrum and related dermatophytes reveals candidate genes involved in infection.</title>
        <authorList>
            <person name="Martinez D.A."/>
            <person name="Oliver B.G."/>
            <person name="Graeser Y."/>
            <person name="Goldberg J.M."/>
            <person name="Li W."/>
            <person name="Martinez-Rossi N.M."/>
            <person name="Monod M."/>
            <person name="Shelest E."/>
            <person name="Barton R.C."/>
            <person name="Birch E."/>
            <person name="Brakhage A.A."/>
            <person name="Chen Z."/>
            <person name="Gurr S.J."/>
            <person name="Heiman D."/>
            <person name="Heitman J."/>
            <person name="Kosti I."/>
            <person name="Rossi A."/>
            <person name="Saif S."/>
            <person name="Samalova M."/>
            <person name="Saunders C.W."/>
            <person name="Shea T."/>
            <person name="Summerbell R.C."/>
            <person name="Xu J."/>
            <person name="Young S."/>
            <person name="Zeng Q."/>
            <person name="Birren B.W."/>
            <person name="Cuomo C.A."/>
            <person name="White T.C."/>
        </authorList>
    </citation>
    <scope>NUCLEOTIDE SEQUENCE [LARGE SCALE GENOMIC DNA]</scope>
    <source>
        <strain evidence="2">ATCC MYA-4607 / CBS 118892</strain>
    </source>
</reference>